<dbReference type="EMBL" id="OUUZ01000010">
    <property type="protein sequence ID" value="SPQ23366.1"/>
    <property type="molecule type" value="Genomic_DNA"/>
</dbReference>
<evidence type="ECO:0000313" key="2">
    <source>
        <dbReference type="EMBL" id="SPQ23366.1"/>
    </source>
</evidence>
<dbReference type="AlphaFoldDB" id="A0A3S4AUM4"/>
<organism evidence="2 3">
    <name type="scientific">Thermothielavioides terrestris</name>
    <dbReference type="NCBI Taxonomy" id="2587410"/>
    <lineage>
        <taxon>Eukaryota</taxon>
        <taxon>Fungi</taxon>
        <taxon>Dikarya</taxon>
        <taxon>Ascomycota</taxon>
        <taxon>Pezizomycotina</taxon>
        <taxon>Sordariomycetes</taxon>
        <taxon>Sordariomycetidae</taxon>
        <taxon>Sordariales</taxon>
        <taxon>Chaetomiaceae</taxon>
        <taxon>Thermothielavioides</taxon>
    </lineage>
</organism>
<evidence type="ECO:0000256" key="1">
    <source>
        <dbReference type="SAM" id="MobiDB-lite"/>
    </source>
</evidence>
<dbReference type="Proteomes" id="UP000289323">
    <property type="component" value="Unassembled WGS sequence"/>
</dbReference>
<proteinExistence type="predicted"/>
<feature type="compositionally biased region" description="Basic and acidic residues" evidence="1">
    <location>
        <begin position="28"/>
        <end position="42"/>
    </location>
</feature>
<gene>
    <name evidence="2" type="ORF">TT172_LOCUS5785</name>
</gene>
<protein>
    <submittedName>
        <fullName evidence="2">4163f9c0-48bf-447b-a49d-36322ced6d22</fullName>
    </submittedName>
</protein>
<evidence type="ECO:0000313" key="3">
    <source>
        <dbReference type="Proteomes" id="UP000289323"/>
    </source>
</evidence>
<reference evidence="2 3" key="1">
    <citation type="submission" date="2018-04" db="EMBL/GenBank/DDBJ databases">
        <authorList>
            <person name="Huttner S."/>
            <person name="Dainat J."/>
        </authorList>
    </citation>
    <scope>NUCLEOTIDE SEQUENCE [LARGE SCALE GENOMIC DNA]</scope>
</reference>
<accession>A0A3S4AUM4</accession>
<feature type="region of interest" description="Disordered" evidence="1">
    <location>
        <begin position="1"/>
        <end position="42"/>
    </location>
</feature>
<name>A0A3S4AUM4_9PEZI</name>
<sequence length="244" mass="26687">PGLERRADRVQDTRDDNRPAPAEPLVAGREHQGAADGAERHGRVDQAVLPRVQAQVPRQVQVRARDERLVQAGQQAAHGRERHDRPREVPRVAELEVERPLARVRAAAAATAAALPLRRRQRRLHLVHQRVHLPAACPRGRQRVLLVHRRYRRVPHGLLHPRLVGFGGGGRRCRGRGGLARHGEVSVLVAGVCVCVCGRDGGDVVVLFGGDCRTSKVMRRGGVVGEDKGKRVGICSHGLDPGCI</sequence>
<feature type="non-terminal residue" evidence="2">
    <location>
        <position position="1"/>
    </location>
</feature>
<feature type="compositionally biased region" description="Basic and acidic residues" evidence="1">
    <location>
        <begin position="1"/>
        <end position="18"/>
    </location>
</feature>